<name>A0ABD5VHK3_9EURY</name>
<keyword evidence="4" id="KW-1185">Reference proteome</keyword>
<feature type="transmembrane region" description="Helical" evidence="2">
    <location>
        <begin position="236"/>
        <end position="258"/>
    </location>
</feature>
<evidence type="ECO:0000256" key="2">
    <source>
        <dbReference type="SAM" id="Phobius"/>
    </source>
</evidence>
<feature type="compositionally biased region" description="Polar residues" evidence="1">
    <location>
        <begin position="517"/>
        <end position="531"/>
    </location>
</feature>
<dbReference type="Pfam" id="PF19590">
    <property type="entry name" value="TrbL_3"/>
    <property type="match status" value="1"/>
</dbReference>
<dbReference type="RefSeq" id="WP_336351816.1">
    <property type="nucleotide sequence ID" value="NZ_JAZAQL010000004.1"/>
</dbReference>
<evidence type="ECO:0000313" key="4">
    <source>
        <dbReference type="Proteomes" id="UP001596395"/>
    </source>
</evidence>
<keyword evidence="2" id="KW-0472">Membrane</keyword>
<feature type="transmembrane region" description="Helical" evidence="2">
    <location>
        <begin position="180"/>
        <end position="199"/>
    </location>
</feature>
<feature type="transmembrane region" description="Helical" evidence="2">
    <location>
        <begin position="308"/>
        <end position="329"/>
    </location>
</feature>
<evidence type="ECO:0008006" key="5">
    <source>
        <dbReference type="Google" id="ProtNLM"/>
    </source>
</evidence>
<keyword evidence="2" id="KW-0812">Transmembrane</keyword>
<evidence type="ECO:0000256" key="1">
    <source>
        <dbReference type="SAM" id="MobiDB-lite"/>
    </source>
</evidence>
<feature type="transmembrane region" description="Helical" evidence="2">
    <location>
        <begin position="127"/>
        <end position="147"/>
    </location>
</feature>
<accession>A0ABD5VHK3</accession>
<feature type="region of interest" description="Disordered" evidence="1">
    <location>
        <begin position="508"/>
        <end position="592"/>
    </location>
</feature>
<dbReference type="AlphaFoldDB" id="A0ABD5VHK3"/>
<dbReference type="InterPro" id="IPR045782">
    <property type="entry name" value="TrbL_3"/>
</dbReference>
<sequence>MSETLTAVLQHVILQVGISWDSVFDIFTDQLPEMYKSFVRWGLDAVVENFFGNEGLFRVLLRTPSPEMRNGGILFGTPKQPIWSHLKTLYWSKFLPVGYLVLFLSVMVSNFGKAWGVGQSKANERKVGLLVGLFLIPGGWYLAVAYLKLMNLFALSVLPAPAQLQTISVQTMSNVVSGEIVTSSAIGGIAVVAYLLAVVVHMIRLFAIWVLVPTLPLVMGFDLGEFPILGKFSRRAYSAFIVLGAVPIPIGIGTRIMLSFQAMADRGGDVVFAGIADMMFVLVVPTFAALVPIYVFSQAADYATIRGVSAALSIISTPASMAASGWKAAGKKGLSKMFGSDSTDEDGDDDGGDDDGGGHGDSGPRPSSDDSGRGDGHGRGGLPKRRPSGARPDTRGGPKPNPASDIDASNWNPGAGRARSTTVDGEQPALPGYQHTHPASAYPEVTSAEADAAGDPLVGDSARADYVAGGPARSDVDYVSDGRMVDPEVSFATHADREFARSQVIATGAASPYYRTQAPTNQGTPRGSSDASGGGIEQSDGSETPAIVDEAAARARRRRRKQPAQTNRAVKQHERRRRRQATLRDQYYGDDS</sequence>
<proteinExistence type="predicted"/>
<organism evidence="3 4">
    <name type="scientific">Halorubellus litoreus</name>
    <dbReference type="NCBI Taxonomy" id="755308"/>
    <lineage>
        <taxon>Archaea</taxon>
        <taxon>Methanobacteriati</taxon>
        <taxon>Methanobacteriota</taxon>
        <taxon>Stenosarchaea group</taxon>
        <taxon>Halobacteria</taxon>
        <taxon>Halobacteriales</taxon>
        <taxon>Halorubellaceae</taxon>
        <taxon>Halorubellus</taxon>
    </lineage>
</organism>
<keyword evidence="2" id="KW-1133">Transmembrane helix</keyword>
<feature type="transmembrane region" description="Helical" evidence="2">
    <location>
        <begin position="94"/>
        <end position="115"/>
    </location>
</feature>
<gene>
    <name evidence="3" type="ORF">ACFQGB_18560</name>
</gene>
<feature type="transmembrane region" description="Helical" evidence="2">
    <location>
        <begin position="206"/>
        <end position="224"/>
    </location>
</feature>
<feature type="compositionally biased region" description="Basic and acidic residues" evidence="1">
    <location>
        <begin position="367"/>
        <end position="378"/>
    </location>
</feature>
<evidence type="ECO:0000313" key="3">
    <source>
        <dbReference type="EMBL" id="MFC6954874.1"/>
    </source>
</evidence>
<feature type="transmembrane region" description="Helical" evidence="2">
    <location>
        <begin position="270"/>
        <end position="296"/>
    </location>
</feature>
<dbReference type="EMBL" id="JBHSXN010000004">
    <property type="protein sequence ID" value="MFC6954874.1"/>
    <property type="molecule type" value="Genomic_DNA"/>
</dbReference>
<reference evidence="3 4" key="1">
    <citation type="journal article" date="2019" name="Int. J. Syst. Evol. Microbiol.">
        <title>The Global Catalogue of Microorganisms (GCM) 10K type strain sequencing project: providing services to taxonomists for standard genome sequencing and annotation.</title>
        <authorList>
            <consortium name="The Broad Institute Genomics Platform"/>
            <consortium name="The Broad Institute Genome Sequencing Center for Infectious Disease"/>
            <person name="Wu L."/>
            <person name="Ma J."/>
        </authorList>
    </citation>
    <scope>NUCLEOTIDE SEQUENCE [LARGE SCALE GENOMIC DNA]</scope>
    <source>
        <strain evidence="3 4">GX26</strain>
    </source>
</reference>
<feature type="region of interest" description="Disordered" evidence="1">
    <location>
        <begin position="337"/>
        <end position="457"/>
    </location>
</feature>
<dbReference type="Proteomes" id="UP001596395">
    <property type="component" value="Unassembled WGS sequence"/>
</dbReference>
<protein>
    <recommendedName>
        <fullName evidence="5">TrbL/VirB6 plasmid conjugal transfer protein</fullName>
    </recommendedName>
</protein>
<comment type="caution">
    <text evidence="3">The sequence shown here is derived from an EMBL/GenBank/DDBJ whole genome shotgun (WGS) entry which is preliminary data.</text>
</comment>
<feature type="compositionally biased region" description="Acidic residues" evidence="1">
    <location>
        <begin position="342"/>
        <end position="355"/>
    </location>
</feature>